<protein>
    <submittedName>
        <fullName evidence="2">Uncharacterized protein</fullName>
    </submittedName>
</protein>
<keyword evidence="3" id="KW-1185">Reference proteome</keyword>
<keyword evidence="1" id="KW-0732">Signal</keyword>
<feature type="signal peptide" evidence="1">
    <location>
        <begin position="1"/>
        <end position="28"/>
    </location>
</feature>
<accession>A0ABR6Y9V7</accession>
<gene>
    <name evidence="2" type="ORF">H8K55_07450</name>
</gene>
<evidence type="ECO:0000313" key="3">
    <source>
        <dbReference type="Proteomes" id="UP000624279"/>
    </source>
</evidence>
<proteinExistence type="predicted"/>
<name>A0ABR6Y9V7_9BURK</name>
<organism evidence="2 3">
    <name type="scientific">Undibacterium flavidum</name>
    <dbReference type="NCBI Taxonomy" id="2762297"/>
    <lineage>
        <taxon>Bacteria</taxon>
        <taxon>Pseudomonadati</taxon>
        <taxon>Pseudomonadota</taxon>
        <taxon>Betaproteobacteria</taxon>
        <taxon>Burkholderiales</taxon>
        <taxon>Oxalobacteraceae</taxon>
        <taxon>Undibacterium</taxon>
    </lineage>
</organism>
<evidence type="ECO:0000256" key="1">
    <source>
        <dbReference type="SAM" id="SignalP"/>
    </source>
</evidence>
<dbReference type="RefSeq" id="WP_186941457.1">
    <property type="nucleotide sequence ID" value="NZ_JACOGA010000006.1"/>
</dbReference>
<reference evidence="2 3" key="1">
    <citation type="submission" date="2020-08" db="EMBL/GenBank/DDBJ databases">
        <title>Novel species isolated from subtropical streams in China.</title>
        <authorList>
            <person name="Lu H."/>
        </authorList>
    </citation>
    <scope>NUCLEOTIDE SEQUENCE [LARGE SCALE GENOMIC DNA]</scope>
    <source>
        <strain evidence="2 3">LX15W</strain>
    </source>
</reference>
<dbReference type="PROSITE" id="PS51257">
    <property type="entry name" value="PROKAR_LIPOPROTEIN"/>
    <property type="match status" value="1"/>
</dbReference>
<feature type="chain" id="PRO_5047523815" evidence="1">
    <location>
        <begin position="29"/>
        <end position="243"/>
    </location>
</feature>
<evidence type="ECO:0000313" key="2">
    <source>
        <dbReference type="EMBL" id="MBC3873415.1"/>
    </source>
</evidence>
<comment type="caution">
    <text evidence="2">The sequence shown here is derived from an EMBL/GenBank/DDBJ whole genome shotgun (WGS) entry which is preliminary data.</text>
</comment>
<dbReference type="EMBL" id="JACOGA010000006">
    <property type="protein sequence ID" value="MBC3873415.1"/>
    <property type="molecule type" value="Genomic_DNA"/>
</dbReference>
<sequence>MYKLRNRLKRPVFLGIALLQIASLSACSDLPLVRVQETVPQDIAATSQVLKINHRHKINNLFSDGYFEIGEYAITRVKKDSSSSSNSQIGPYSQSSTKSGFQFHIADAQGNWDVFCETRADGNVLKVFGLDTVSNKRKMHCDLRGQLGNASIDIREEMDAPVGEVSINQSHYAVRAYSYGNPHPERFRIPEIYGFRVDDKGKNLSAIELANTPGRAWLDPGLPANQRAAMTGVLAALLIYYGS</sequence>
<dbReference type="Proteomes" id="UP000624279">
    <property type="component" value="Unassembled WGS sequence"/>
</dbReference>